<organism evidence="1 2">
    <name type="scientific">Polarella glacialis</name>
    <name type="common">Dinoflagellate</name>
    <dbReference type="NCBI Taxonomy" id="89957"/>
    <lineage>
        <taxon>Eukaryota</taxon>
        <taxon>Sar</taxon>
        <taxon>Alveolata</taxon>
        <taxon>Dinophyceae</taxon>
        <taxon>Suessiales</taxon>
        <taxon>Suessiaceae</taxon>
        <taxon>Polarella</taxon>
    </lineage>
</organism>
<evidence type="ECO:0000313" key="1">
    <source>
        <dbReference type="EMBL" id="CAE8617006.1"/>
    </source>
</evidence>
<dbReference type="PANTHER" id="PTHR10098">
    <property type="entry name" value="RAPSYN-RELATED"/>
    <property type="match status" value="1"/>
</dbReference>
<dbReference type="SUPFAM" id="SSF48452">
    <property type="entry name" value="TPR-like"/>
    <property type="match status" value="2"/>
</dbReference>
<dbReference type="Proteomes" id="UP000654075">
    <property type="component" value="Unassembled WGS sequence"/>
</dbReference>
<dbReference type="EMBL" id="CAJNNV010026029">
    <property type="protein sequence ID" value="CAE8617006.1"/>
    <property type="molecule type" value="Genomic_DNA"/>
</dbReference>
<sequence>MGGRHRIDESALRNASQALEMFREVGDKRLAGLALLAQSEAHRRCWSLEDAKTSAESALLVFKELGDQLNQARALHSLSQSFVARAGFAAGAAKFQEAVELFRESGARRFEAEELQHLADALLLDGRPRAALLAAEQSLAIVKHLGEGKVAEAKAFLKVSESLLALNKGHAALKRAQEGASLGGEAEALALKVIVRCQLQLGKPKEALVAARAAQKVWSVQEALQEVPDQELKVRAFQDEALALARLGDIADAARCLDDAASMADKADLLVVKASIHRGAAEMWLNAGGLKEALAAATAAEEAAERLGDRPGQASDLRDVATAHGIMGNLPQALTAAAESQKLFQEIGDTLGEARALELLANLR</sequence>
<dbReference type="Gene3D" id="1.25.40.10">
    <property type="entry name" value="Tetratricopeptide repeat domain"/>
    <property type="match status" value="2"/>
</dbReference>
<keyword evidence="2" id="KW-1185">Reference proteome</keyword>
<dbReference type="AlphaFoldDB" id="A0A813FT48"/>
<reference evidence="1" key="1">
    <citation type="submission" date="2021-02" db="EMBL/GenBank/DDBJ databases">
        <authorList>
            <person name="Dougan E. K."/>
            <person name="Rhodes N."/>
            <person name="Thang M."/>
            <person name="Chan C."/>
        </authorList>
    </citation>
    <scope>NUCLEOTIDE SEQUENCE</scope>
</reference>
<evidence type="ECO:0008006" key="3">
    <source>
        <dbReference type="Google" id="ProtNLM"/>
    </source>
</evidence>
<feature type="non-terminal residue" evidence="1">
    <location>
        <position position="364"/>
    </location>
</feature>
<name>A0A813FT48_POLGL</name>
<evidence type="ECO:0000313" key="2">
    <source>
        <dbReference type="Proteomes" id="UP000654075"/>
    </source>
</evidence>
<comment type="caution">
    <text evidence="1">The sequence shown here is derived from an EMBL/GenBank/DDBJ whole genome shotgun (WGS) entry which is preliminary data.</text>
</comment>
<accession>A0A813FT48</accession>
<dbReference type="PANTHER" id="PTHR10098:SF108">
    <property type="entry name" value="TETRATRICOPEPTIDE REPEAT PROTEIN 28"/>
    <property type="match status" value="1"/>
</dbReference>
<proteinExistence type="predicted"/>
<protein>
    <recommendedName>
        <fullName evidence="3">MalT-like TPR region domain-containing protein</fullName>
    </recommendedName>
</protein>
<dbReference type="OrthoDB" id="412904at2759"/>
<gene>
    <name evidence="1" type="ORF">PGLA1383_LOCUS34673</name>
</gene>
<dbReference type="InterPro" id="IPR011990">
    <property type="entry name" value="TPR-like_helical_dom_sf"/>
</dbReference>